<dbReference type="InterPro" id="IPR011856">
    <property type="entry name" value="tRNA_endonuc-like_dom_sf"/>
</dbReference>
<evidence type="ECO:0008006" key="6">
    <source>
        <dbReference type="Google" id="ProtNLM"/>
    </source>
</evidence>
<sequence length="371" mass="42418">MAMNNRDKARRDGAASRHSAPGLTPFPAFAESVSAGDGELVEQVSALIDQAQAFAAAQANATLTLRNWYIGRLIDVAVLREGRAGHDQELVASLAQQLTSRYGRGYDRTNLYRMVRFSQQFTDPERVASLAQHVSWTHFRELLPLGSDEARIFYVQETIDRRLSVRELRHAISRKAFERREIADSQIPEGSGTPLDAFRDPMLLDMLGLADTFLERDLEAALRHDMEAFLLEAGRGWAFVERQKRMTFDGDDYFLDLLFYSRPLHRLIAVELKVGKFKPSYQGQMNFYLKWLDRYERQADENPPIGLILCTEASRDQIELLELHKDGIVVAEYWTTLPPKAELQARIAQIYREAQERIARRQLTAPEASDE</sequence>
<evidence type="ECO:0000259" key="3">
    <source>
        <dbReference type="Pfam" id="PF17761"/>
    </source>
</evidence>
<dbReference type="InterPro" id="IPR009362">
    <property type="entry name" value="YhcG_C"/>
</dbReference>
<proteinExistence type="predicted"/>
<evidence type="ECO:0000313" key="5">
    <source>
        <dbReference type="Proteomes" id="UP000265962"/>
    </source>
</evidence>
<dbReference type="RefSeq" id="WP_239018423.1">
    <property type="nucleotide sequence ID" value="NZ_OMOH01000005.1"/>
</dbReference>
<dbReference type="AlphaFoldDB" id="A0A375I5E6"/>
<dbReference type="Pfam" id="PF17761">
    <property type="entry name" value="DUF1016_N"/>
    <property type="match status" value="1"/>
</dbReference>
<feature type="region of interest" description="Disordered" evidence="1">
    <location>
        <begin position="1"/>
        <end position="23"/>
    </location>
</feature>
<dbReference type="PANTHER" id="PTHR30547">
    <property type="entry name" value="UNCHARACTERIZED PROTEIN YHCG-RELATED"/>
    <property type="match status" value="1"/>
</dbReference>
<feature type="domain" description="YhcG PDDEXK nuclease" evidence="2">
    <location>
        <begin position="197"/>
        <end position="345"/>
    </location>
</feature>
<dbReference type="InterPro" id="IPR041527">
    <property type="entry name" value="YhcG_N"/>
</dbReference>
<accession>A0A375I5E6</accession>
<reference evidence="5" key="1">
    <citation type="submission" date="2018-02" db="EMBL/GenBank/DDBJ databases">
        <authorList>
            <person name="Hornung B."/>
        </authorList>
    </citation>
    <scope>NUCLEOTIDE SEQUENCE [LARGE SCALE GENOMIC DNA]</scope>
</reference>
<dbReference type="EMBL" id="OMOH01000005">
    <property type="protein sequence ID" value="SPF68485.1"/>
    <property type="molecule type" value="Genomic_DNA"/>
</dbReference>
<evidence type="ECO:0000256" key="1">
    <source>
        <dbReference type="SAM" id="MobiDB-lite"/>
    </source>
</evidence>
<gene>
    <name evidence="4" type="ORF">PROPJV5_1465</name>
</gene>
<name>A0A375I5E6_9ACTN</name>
<feature type="domain" description="YhcG N-terminal" evidence="3">
    <location>
        <begin position="44"/>
        <end position="179"/>
    </location>
</feature>
<dbReference type="PANTHER" id="PTHR30547:SF5">
    <property type="entry name" value="NUCLEASE YHCG-RELATED"/>
    <property type="match status" value="1"/>
</dbReference>
<feature type="compositionally biased region" description="Basic and acidic residues" evidence="1">
    <location>
        <begin position="1"/>
        <end position="15"/>
    </location>
</feature>
<organism evidence="4 5">
    <name type="scientific">Propionibacterium ruminifibrarum</name>
    <dbReference type="NCBI Taxonomy" id="1962131"/>
    <lineage>
        <taxon>Bacteria</taxon>
        <taxon>Bacillati</taxon>
        <taxon>Actinomycetota</taxon>
        <taxon>Actinomycetes</taxon>
        <taxon>Propionibacteriales</taxon>
        <taxon>Propionibacteriaceae</taxon>
        <taxon>Propionibacterium</taxon>
    </lineage>
</organism>
<evidence type="ECO:0000313" key="4">
    <source>
        <dbReference type="EMBL" id="SPF68485.1"/>
    </source>
</evidence>
<protein>
    <recommendedName>
        <fullName evidence="6">DUF1016 domain-containing protein</fullName>
    </recommendedName>
</protein>
<dbReference type="Proteomes" id="UP000265962">
    <property type="component" value="Unassembled WGS sequence"/>
</dbReference>
<evidence type="ECO:0000259" key="2">
    <source>
        <dbReference type="Pfam" id="PF06250"/>
    </source>
</evidence>
<dbReference type="GO" id="GO:0003676">
    <property type="term" value="F:nucleic acid binding"/>
    <property type="evidence" value="ECO:0007669"/>
    <property type="project" value="InterPro"/>
</dbReference>
<dbReference type="InterPro" id="IPR053148">
    <property type="entry name" value="PD-DEXK-like_domain"/>
</dbReference>
<keyword evidence="5" id="KW-1185">Reference proteome</keyword>
<dbReference type="Gene3D" id="3.40.1350.10">
    <property type="match status" value="1"/>
</dbReference>
<dbReference type="Pfam" id="PF06250">
    <property type="entry name" value="YhcG_C"/>
    <property type="match status" value="1"/>
</dbReference>